<reference evidence="2 3" key="1">
    <citation type="journal article" date="2015" name="Nature">
        <title>rRNA introns, odd ribosomes, and small enigmatic genomes across a large radiation of phyla.</title>
        <authorList>
            <person name="Brown C.T."/>
            <person name="Hug L.A."/>
            <person name="Thomas B.C."/>
            <person name="Sharon I."/>
            <person name="Castelle C.J."/>
            <person name="Singh A."/>
            <person name="Wilkins M.J."/>
            <person name="Williams K.H."/>
            <person name="Banfield J.F."/>
        </authorList>
    </citation>
    <scope>NUCLEOTIDE SEQUENCE [LARGE SCALE GENOMIC DNA]</scope>
</reference>
<dbReference type="AlphaFoldDB" id="A0A0G1PID2"/>
<name>A0A0G1PID2_9BACT</name>
<organism evidence="2 3">
    <name type="scientific">Candidatus Collierbacteria bacterium GW2011_GWA2_46_26</name>
    <dbReference type="NCBI Taxonomy" id="1618381"/>
    <lineage>
        <taxon>Bacteria</taxon>
        <taxon>Candidatus Collieribacteriota</taxon>
    </lineage>
</organism>
<sequence>MRSKIYLYILIGLGAFFFLVYFNYFKAQLAIKNTRPSPLLIELVSYPESLPYGKEGTFLWHVQSSPDLFTSFSTIYWSYQASPSALTKLDSPQAAAYPFSLLDYSAGRYKLPNDFSLGIKFNKPGTIFFRAYAKVGNEHLWSEEKSLEVIK</sequence>
<keyword evidence="1" id="KW-1133">Transmembrane helix</keyword>
<dbReference type="Proteomes" id="UP000034794">
    <property type="component" value="Unassembled WGS sequence"/>
</dbReference>
<evidence type="ECO:0000256" key="1">
    <source>
        <dbReference type="SAM" id="Phobius"/>
    </source>
</evidence>
<evidence type="ECO:0000313" key="3">
    <source>
        <dbReference type="Proteomes" id="UP000034794"/>
    </source>
</evidence>
<evidence type="ECO:0000313" key="2">
    <source>
        <dbReference type="EMBL" id="KKU32526.1"/>
    </source>
</evidence>
<gene>
    <name evidence="2" type="ORF">UX47_C0010G0042</name>
</gene>
<dbReference type="EMBL" id="LCMI01000010">
    <property type="protein sequence ID" value="KKU32526.1"/>
    <property type="molecule type" value="Genomic_DNA"/>
</dbReference>
<protein>
    <submittedName>
        <fullName evidence="2">Uncharacterized protein</fullName>
    </submittedName>
</protein>
<feature type="transmembrane region" description="Helical" evidence="1">
    <location>
        <begin position="6"/>
        <end position="25"/>
    </location>
</feature>
<comment type="caution">
    <text evidence="2">The sequence shown here is derived from an EMBL/GenBank/DDBJ whole genome shotgun (WGS) entry which is preliminary data.</text>
</comment>
<keyword evidence="1" id="KW-0472">Membrane</keyword>
<accession>A0A0G1PID2</accession>
<proteinExistence type="predicted"/>
<keyword evidence="1" id="KW-0812">Transmembrane</keyword>